<evidence type="ECO:0000313" key="3">
    <source>
        <dbReference type="EMBL" id="SMP49573.1"/>
    </source>
</evidence>
<evidence type="ECO:0000259" key="2">
    <source>
        <dbReference type="Pfam" id="PF07995"/>
    </source>
</evidence>
<keyword evidence="4" id="KW-1185">Reference proteome</keyword>
<evidence type="ECO:0000313" key="4">
    <source>
        <dbReference type="Proteomes" id="UP001158049"/>
    </source>
</evidence>
<dbReference type="PANTHER" id="PTHR19328:SF40">
    <property type="entry name" value="BLL0591 PROTEIN"/>
    <property type="match status" value="1"/>
</dbReference>
<feature type="signal peptide" evidence="1">
    <location>
        <begin position="1"/>
        <end position="26"/>
    </location>
</feature>
<comment type="caution">
    <text evidence="3">The sequence shown here is derived from an EMBL/GenBank/DDBJ whole genome shotgun (WGS) entry which is preliminary data.</text>
</comment>
<gene>
    <name evidence="3" type="ORF">SAMN06295970_102270</name>
</gene>
<keyword evidence="1" id="KW-0732">Signal</keyword>
<protein>
    <submittedName>
        <fullName evidence="3">Glucose/arabinose dehydrogenase, beta-propeller fold</fullName>
    </submittedName>
</protein>
<organism evidence="3 4">
    <name type="scientific">Noviherbaspirillum suwonense</name>
    <dbReference type="NCBI Taxonomy" id="1224511"/>
    <lineage>
        <taxon>Bacteria</taxon>
        <taxon>Pseudomonadati</taxon>
        <taxon>Pseudomonadota</taxon>
        <taxon>Betaproteobacteria</taxon>
        <taxon>Burkholderiales</taxon>
        <taxon>Oxalobacteraceae</taxon>
        <taxon>Noviherbaspirillum</taxon>
    </lineage>
</organism>
<dbReference type="SUPFAM" id="SSF50952">
    <property type="entry name" value="Soluble quinoprotein glucose dehydrogenase"/>
    <property type="match status" value="1"/>
</dbReference>
<evidence type="ECO:0000256" key="1">
    <source>
        <dbReference type="SAM" id="SignalP"/>
    </source>
</evidence>
<dbReference type="Pfam" id="PF07995">
    <property type="entry name" value="GSDH"/>
    <property type="match status" value="1"/>
</dbReference>
<accession>A0ABY1PV28</accession>
<reference evidence="3 4" key="1">
    <citation type="submission" date="2017-05" db="EMBL/GenBank/DDBJ databases">
        <authorList>
            <person name="Varghese N."/>
            <person name="Submissions S."/>
        </authorList>
    </citation>
    <scope>NUCLEOTIDE SEQUENCE [LARGE SCALE GENOMIC DNA]</scope>
    <source>
        <strain evidence="3 4">DSM 26001</strain>
    </source>
</reference>
<name>A0ABY1PV28_9BURK</name>
<dbReference type="Gene3D" id="2.120.10.30">
    <property type="entry name" value="TolB, C-terminal domain"/>
    <property type="match status" value="1"/>
</dbReference>
<dbReference type="InterPro" id="IPR011041">
    <property type="entry name" value="Quinoprot_gluc/sorb_DH_b-prop"/>
</dbReference>
<dbReference type="PANTHER" id="PTHR19328">
    <property type="entry name" value="HEDGEHOG-INTERACTING PROTEIN"/>
    <property type="match status" value="1"/>
</dbReference>
<feature type="domain" description="Glucose/Sorbosone dehydrogenase" evidence="2">
    <location>
        <begin position="181"/>
        <end position="412"/>
    </location>
</feature>
<feature type="chain" id="PRO_5045305792" evidence="1">
    <location>
        <begin position="27"/>
        <end position="421"/>
    </location>
</feature>
<sequence>MTMTTRMSLAATVAVVTAAMPLHGMAQDNMKKLENFQSTGANLNMETIPQTGAKADALRANLKNVKLPPGFKIDLYALVPDARHMAVGPSTGIVFVGTRKTQVWAVTDRAKTRVADEVKAFSPSISMKVPNGVCFSPDGVLYVAEHNRVLAFPAAEFFYEGPDVAAANVVPQGQLIPVEEESFNHGARTCRIGPDNKLYITMGNPFNVPAKEKLALYDKVGMMGILRMDRDGKNREVFARGVRNSVGQDFNPKDKTLWFTDNQVDGMGDDTPPGELNRATKAGQHFGFPWYGGGKVRTVEYKAETPPSDAVFPQVEMAAHAADLGMTFYRGNMFPAKYQHGIFSAQHGSWNRTTPVGARVMFTSLKADGTADKTEVFADGWLTSNKEYLGRPVDVANLPDGSLLISDDYAGAIYRVSYAAQ</sequence>
<proteinExistence type="predicted"/>
<dbReference type="InterPro" id="IPR012938">
    <property type="entry name" value="Glc/Sorbosone_DH"/>
</dbReference>
<dbReference type="EMBL" id="FXUL01000002">
    <property type="protein sequence ID" value="SMP49573.1"/>
    <property type="molecule type" value="Genomic_DNA"/>
</dbReference>
<dbReference type="InterPro" id="IPR011042">
    <property type="entry name" value="6-blade_b-propeller_TolB-like"/>
</dbReference>
<dbReference type="Proteomes" id="UP001158049">
    <property type="component" value="Unassembled WGS sequence"/>
</dbReference>